<keyword evidence="2 10" id="KW-0963">Cytoplasm</keyword>
<comment type="similarity">
    <text evidence="10">Belongs to the PlsX family.</text>
</comment>
<dbReference type="GO" id="GO:0005737">
    <property type="term" value="C:cytoplasm"/>
    <property type="evidence" value="ECO:0007669"/>
    <property type="project" value="UniProtKB-SubCell"/>
</dbReference>
<dbReference type="PANTHER" id="PTHR30100">
    <property type="entry name" value="FATTY ACID/PHOSPHOLIPID SYNTHESIS PROTEIN PLSX"/>
    <property type="match status" value="1"/>
</dbReference>
<dbReference type="GO" id="GO:0043811">
    <property type="term" value="F:phosphate:acyl-[acyl carrier protein] acyltransferase activity"/>
    <property type="evidence" value="ECO:0007669"/>
    <property type="project" value="UniProtKB-UniRule"/>
</dbReference>
<dbReference type="PATRIC" id="fig|525903.6.peg.1100"/>
<dbReference type="RefSeq" id="WP_012869848.1">
    <property type="nucleotide sequence ID" value="NC_013522.1"/>
</dbReference>
<evidence type="ECO:0000256" key="3">
    <source>
        <dbReference type="ARBA" id="ARBA00022516"/>
    </source>
</evidence>
<name>D1B5P2_THEAS</name>
<proteinExistence type="inferred from homology"/>
<dbReference type="STRING" id="525903.Taci_1101"/>
<keyword evidence="5 10" id="KW-0443">Lipid metabolism</keyword>
<dbReference type="PIRSF" id="PIRSF002465">
    <property type="entry name" value="Phsphlp_syn_PlsX"/>
    <property type="match status" value="1"/>
</dbReference>
<dbReference type="GO" id="GO:0008654">
    <property type="term" value="P:phospholipid biosynthetic process"/>
    <property type="evidence" value="ECO:0007669"/>
    <property type="project" value="UniProtKB-KW"/>
</dbReference>
<comment type="subunit">
    <text evidence="9 10">Homodimer. Probably interacts with PlsY.</text>
</comment>
<dbReference type="HAMAP" id="MF_00019">
    <property type="entry name" value="PlsX"/>
    <property type="match status" value="1"/>
</dbReference>
<comment type="function">
    <text evidence="10">Catalyzes the reversible formation of acyl-phosphate (acyl-PO(4)) from acyl-[acyl-carrier-protein] (acyl-ACP). This enzyme utilizes acyl-ACP as fatty acyl donor, but not acyl-CoA.</text>
</comment>
<dbReference type="NCBIfam" id="TIGR00182">
    <property type="entry name" value="plsX"/>
    <property type="match status" value="1"/>
</dbReference>
<organism evidence="11 12">
    <name type="scientific">Thermanaerovibrio acidaminovorans (strain ATCC 49978 / DSM 6589 / Su883)</name>
    <name type="common">Selenomonas acidaminovorans</name>
    <dbReference type="NCBI Taxonomy" id="525903"/>
    <lineage>
        <taxon>Bacteria</taxon>
        <taxon>Thermotogati</taxon>
        <taxon>Synergistota</taxon>
        <taxon>Synergistia</taxon>
        <taxon>Synergistales</taxon>
        <taxon>Synergistaceae</taxon>
        <taxon>Thermanaerovibrio</taxon>
    </lineage>
</organism>
<evidence type="ECO:0000256" key="10">
    <source>
        <dbReference type="HAMAP-Rule" id="MF_00019"/>
    </source>
</evidence>
<evidence type="ECO:0000256" key="2">
    <source>
        <dbReference type="ARBA" id="ARBA00022490"/>
    </source>
</evidence>
<evidence type="ECO:0000256" key="6">
    <source>
        <dbReference type="ARBA" id="ARBA00023209"/>
    </source>
</evidence>
<evidence type="ECO:0000313" key="11">
    <source>
        <dbReference type="EMBL" id="ACZ19333.1"/>
    </source>
</evidence>
<dbReference type="Proteomes" id="UP000002030">
    <property type="component" value="Chromosome"/>
</dbReference>
<evidence type="ECO:0000256" key="8">
    <source>
        <dbReference type="ARBA" id="ARBA00024069"/>
    </source>
</evidence>
<evidence type="ECO:0000313" key="12">
    <source>
        <dbReference type="Proteomes" id="UP000002030"/>
    </source>
</evidence>
<evidence type="ECO:0000256" key="9">
    <source>
        <dbReference type="ARBA" id="ARBA00046608"/>
    </source>
</evidence>
<evidence type="ECO:0000256" key="7">
    <source>
        <dbReference type="ARBA" id="ARBA00023264"/>
    </source>
</evidence>
<evidence type="ECO:0000256" key="5">
    <source>
        <dbReference type="ARBA" id="ARBA00023098"/>
    </source>
</evidence>
<dbReference type="UniPathway" id="UPA00085"/>
<dbReference type="HOGENOM" id="CLU_039379_1_1_0"/>
<dbReference type="InterPro" id="IPR012281">
    <property type="entry name" value="Phospholipid_synth_PlsX-like"/>
</dbReference>
<dbReference type="Gene3D" id="3.40.718.10">
    <property type="entry name" value="Isopropylmalate Dehydrogenase"/>
    <property type="match status" value="1"/>
</dbReference>
<reference evidence="11 12" key="1">
    <citation type="journal article" date="2009" name="Stand. Genomic Sci.">
        <title>Complete genome sequence of Thermanaerovibrio acidaminovorans type strain (Su883).</title>
        <authorList>
            <person name="Chovatia M."/>
            <person name="Sikorski J."/>
            <person name="Schroder M."/>
            <person name="Lapidus A."/>
            <person name="Nolan M."/>
            <person name="Tice H."/>
            <person name="Glavina Del Rio T."/>
            <person name="Copeland A."/>
            <person name="Cheng J.F."/>
            <person name="Lucas S."/>
            <person name="Chen F."/>
            <person name="Bruce D."/>
            <person name="Goodwin L."/>
            <person name="Pitluck S."/>
            <person name="Ivanova N."/>
            <person name="Mavromatis K."/>
            <person name="Ovchinnikova G."/>
            <person name="Pati A."/>
            <person name="Chen A."/>
            <person name="Palaniappan K."/>
            <person name="Land M."/>
            <person name="Hauser L."/>
            <person name="Chang Y.J."/>
            <person name="Jeffries C.D."/>
            <person name="Chain P."/>
            <person name="Saunders E."/>
            <person name="Detter J.C."/>
            <person name="Brettin T."/>
            <person name="Rohde M."/>
            <person name="Goker M."/>
            <person name="Spring S."/>
            <person name="Bristow J."/>
            <person name="Markowitz V."/>
            <person name="Hugenholtz P."/>
            <person name="Kyrpides N.C."/>
            <person name="Klenk H.P."/>
            <person name="Eisen J.A."/>
        </authorList>
    </citation>
    <scope>NUCLEOTIDE SEQUENCE [LARGE SCALE GENOMIC DNA]</scope>
    <source>
        <strain evidence="12">ATCC 49978 / DSM 6589 / Su883</strain>
    </source>
</reference>
<dbReference type="AlphaFoldDB" id="D1B5P2"/>
<protein>
    <recommendedName>
        <fullName evidence="8 10">Phosphate acyltransferase</fullName>
        <ecNumber evidence="8 10">2.3.1.274</ecNumber>
    </recommendedName>
    <alternativeName>
        <fullName evidence="10">Acyl-ACP phosphotransacylase</fullName>
    </alternativeName>
    <alternativeName>
        <fullName evidence="10">Acyl-[acyl-carrier-protein]--phosphate acyltransferase</fullName>
    </alternativeName>
    <alternativeName>
        <fullName evidence="10">Phosphate-acyl-ACP acyltransferase</fullName>
    </alternativeName>
</protein>
<evidence type="ECO:0000256" key="4">
    <source>
        <dbReference type="ARBA" id="ARBA00022679"/>
    </source>
</evidence>
<dbReference type="Pfam" id="PF02504">
    <property type="entry name" value="FA_synthesis"/>
    <property type="match status" value="1"/>
</dbReference>
<comment type="catalytic activity">
    <reaction evidence="1 10">
        <text>a fatty acyl-[ACP] + phosphate = an acyl phosphate + holo-[ACP]</text>
        <dbReference type="Rhea" id="RHEA:42292"/>
        <dbReference type="Rhea" id="RHEA-COMP:9685"/>
        <dbReference type="Rhea" id="RHEA-COMP:14125"/>
        <dbReference type="ChEBI" id="CHEBI:43474"/>
        <dbReference type="ChEBI" id="CHEBI:59918"/>
        <dbReference type="ChEBI" id="CHEBI:64479"/>
        <dbReference type="ChEBI" id="CHEBI:138651"/>
        <dbReference type="EC" id="2.3.1.274"/>
    </reaction>
</comment>
<dbReference type="OrthoDB" id="9806408at2"/>
<dbReference type="EMBL" id="CP001818">
    <property type="protein sequence ID" value="ACZ19333.1"/>
    <property type="molecule type" value="Genomic_DNA"/>
</dbReference>
<dbReference type="PANTHER" id="PTHR30100:SF1">
    <property type="entry name" value="PHOSPHATE ACYLTRANSFERASE"/>
    <property type="match status" value="1"/>
</dbReference>
<accession>D1B5P2</accession>
<dbReference type="EnsemblBacteria" id="ACZ19333">
    <property type="protein sequence ID" value="ACZ19333"/>
    <property type="gene ID" value="Taci_1101"/>
</dbReference>
<keyword evidence="6 10" id="KW-0594">Phospholipid biosynthesis</keyword>
<comment type="pathway">
    <text evidence="10">Lipid metabolism; phospholipid metabolism.</text>
</comment>
<keyword evidence="12" id="KW-1185">Reference proteome</keyword>
<keyword evidence="7 10" id="KW-1208">Phospholipid metabolism</keyword>
<evidence type="ECO:0000256" key="1">
    <source>
        <dbReference type="ARBA" id="ARBA00001232"/>
    </source>
</evidence>
<dbReference type="EC" id="2.3.1.274" evidence="8 10"/>
<dbReference type="KEGG" id="tai:Taci_1101"/>
<dbReference type="InterPro" id="IPR003664">
    <property type="entry name" value="FA_synthesis"/>
</dbReference>
<dbReference type="SUPFAM" id="SSF53659">
    <property type="entry name" value="Isocitrate/Isopropylmalate dehydrogenase-like"/>
    <property type="match status" value="1"/>
</dbReference>
<dbReference type="eggNOG" id="COG0416">
    <property type="taxonomic scope" value="Bacteria"/>
</dbReference>
<dbReference type="GO" id="GO:0006633">
    <property type="term" value="P:fatty acid biosynthetic process"/>
    <property type="evidence" value="ECO:0007669"/>
    <property type="project" value="UniProtKB-UniRule"/>
</dbReference>
<keyword evidence="4 10" id="KW-0808">Transferase</keyword>
<gene>
    <name evidence="10" type="primary">plsX</name>
    <name evidence="11" type="ordered locus">Taci_1101</name>
</gene>
<keyword evidence="3 10" id="KW-0444">Lipid biosynthesis</keyword>
<sequence length="334" mass="35568">MFLAMDAMGGDRAPQEPCRGAIMACEADPNLNVILVGDARRIEEHLRDAASSVRARIGVVHADQVVTMDDAPSVSIRKKRNSSLRVAMEMVRSGEASAVVSAGNTGAIVAGGILVLGRIPGIDRPGLGVPIATLSSRVSLLIDVGATVRCKPINLAQFALMGSIYMRSLVGVSEPSVALLSNGEEEIKGDETVIQAREILKASSLNFVGYVEGKDVPLGTSDVVVCDGYTGNVLLKFGEGLGEGVMNLMREEISRSFLPKVGLLFMMPMLKKLHYRFDYERHGGTPLLGVRGTVIKAHGRSKARAISNALMVARDFVAKRGVQTIEDELAKGGI</sequence>
<comment type="subcellular location">
    <subcellularLocation>
        <location evidence="10">Cytoplasm</location>
    </subcellularLocation>
    <text evidence="10">Associated with the membrane possibly through PlsY.</text>
</comment>